<dbReference type="GO" id="GO:0000209">
    <property type="term" value="P:protein polyubiquitination"/>
    <property type="evidence" value="ECO:0007669"/>
    <property type="project" value="TreeGrafter"/>
</dbReference>
<dbReference type="PANTHER" id="PTHR46077">
    <property type="entry name" value="E3 UBIQUITIN-PROTEIN LIGASE TOPORS"/>
    <property type="match status" value="1"/>
</dbReference>
<dbReference type="GO" id="GO:0061630">
    <property type="term" value="F:ubiquitin protein ligase activity"/>
    <property type="evidence" value="ECO:0007669"/>
    <property type="project" value="UniProtKB-EC"/>
</dbReference>
<feature type="region of interest" description="Disordered" evidence="7">
    <location>
        <begin position="1"/>
        <end position="63"/>
    </location>
</feature>
<dbReference type="InterPro" id="IPR001841">
    <property type="entry name" value="Znf_RING"/>
</dbReference>
<proteinExistence type="predicted"/>
<evidence type="ECO:0000256" key="5">
    <source>
        <dbReference type="ARBA" id="ARBA00023163"/>
    </source>
</evidence>
<feature type="compositionally biased region" description="Basic and acidic residues" evidence="7">
    <location>
        <begin position="157"/>
        <end position="177"/>
    </location>
</feature>
<dbReference type="SMART" id="SM00184">
    <property type="entry name" value="RING"/>
    <property type="match status" value="1"/>
</dbReference>
<evidence type="ECO:0000256" key="6">
    <source>
        <dbReference type="PROSITE-ProRule" id="PRU00175"/>
    </source>
</evidence>
<dbReference type="Pfam" id="PF13639">
    <property type="entry name" value="zf-RING_2"/>
    <property type="match status" value="1"/>
</dbReference>
<dbReference type="InterPro" id="IPR013083">
    <property type="entry name" value="Znf_RING/FYVE/PHD"/>
</dbReference>
<organism evidence="9 10">
    <name type="scientific">Saxophila tyrrhenica</name>
    <dbReference type="NCBI Taxonomy" id="1690608"/>
    <lineage>
        <taxon>Eukaryota</taxon>
        <taxon>Fungi</taxon>
        <taxon>Dikarya</taxon>
        <taxon>Ascomycota</taxon>
        <taxon>Pezizomycotina</taxon>
        <taxon>Dothideomycetes</taxon>
        <taxon>Dothideomycetidae</taxon>
        <taxon>Mycosphaerellales</taxon>
        <taxon>Extremaceae</taxon>
        <taxon>Saxophila</taxon>
    </lineage>
</organism>
<comment type="caution">
    <text evidence="9">The sequence shown here is derived from an EMBL/GenBank/DDBJ whole genome shotgun (WGS) entry which is preliminary data.</text>
</comment>
<dbReference type="AlphaFoldDB" id="A0AAV9PK19"/>
<keyword evidence="6" id="KW-0862">Zinc</keyword>
<dbReference type="Proteomes" id="UP001337655">
    <property type="component" value="Unassembled WGS sequence"/>
</dbReference>
<feature type="compositionally biased region" description="Basic and acidic residues" evidence="7">
    <location>
        <begin position="14"/>
        <end position="26"/>
    </location>
</feature>
<accession>A0AAV9PK19</accession>
<dbReference type="PROSITE" id="PS50089">
    <property type="entry name" value="ZF_RING_2"/>
    <property type="match status" value="1"/>
</dbReference>
<evidence type="ECO:0000259" key="8">
    <source>
        <dbReference type="PROSITE" id="PS50089"/>
    </source>
</evidence>
<keyword evidence="6" id="KW-0863">Zinc-finger</keyword>
<evidence type="ECO:0000256" key="2">
    <source>
        <dbReference type="ARBA" id="ARBA00012483"/>
    </source>
</evidence>
<feature type="region of interest" description="Disordered" evidence="7">
    <location>
        <begin position="151"/>
        <end position="177"/>
    </location>
</feature>
<dbReference type="EMBL" id="JAVRRT010000004">
    <property type="protein sequence ID" value="KAK5173002.1"/>
    <property type="molecule type" value="Genomic_DNA"/>
</dbReference>
<evidence type="ECO:0000256" key="3">
    <source>
        <dbReference type="ARBA" id="ARBA00022679"/>
    </source>
</evidence>
<dbReference type="GeneID" id="89924471"/>
<name>A0AAV9PK19_9PEZI</name>
<keyword evidence="4" id="KW-0805">Transcription regulation</keyword>
<keyword evidence="3" id="KW-0808">Transferase</keyword>
<gene>
    <name evidence="9" type="ORF">LTR77_003124</name>
</gene>
<dbReference type="GO" id="GO:0008270">
    <property type="term" value="F:zinc ion binding"/>
    <property type="evidence" value="ECO:0007669"/>
    <property type="project" value="UniProtKB-KW"/>
</dbReference>
<comment type="catalytic activity">
    <reaction evidence="1">
        <text>S-ubiquitinyl-[E2 ubiquitin-conjugating enzyme]-L-cysteine + [acceptor protein]-L-lysine = [E2 ubiquitin-conjugating enzyme]-L-cysteine + N(6)-ubiquitinyl-[acceptor protein]-L-lysine.</text>
        <dbReference type="EC" id="2.3.2.27"/>
    </reaction>
</comment>
<evidence type="ECO:0000313" key="9">
    <source>
        <dbReference type="EMBL" id="KAK5173002.1"/>
    </source>
</evidence>
<keyword evidence="6" id="KW-0479">Metal-binding</keyword>
<dbReference type="PANTHER" id="PTHR46077:SF1">
    <property type="entry name" value="TOP1 BINDING ARGININE_SERINE RICH PROTEIN, E3 UBIQUITIN LIGASE"/>
    <property type="match status" value="1"/>
</dbReference>
<feature type="compositionally biased region" description="Basic and acidic residues" evidence="7">
    <location>
        <begin position="36"/>
        <end position="52"/>
    </location>
</feature>
<sequence length="346" mass="39528">MQDDVSLAPADPEAAGRERPNEHTSTSDHFSISAKQTRDQECMDGGKDEQITHPKTAVNNGDNFQFKGAASRLKSSGDEQQQQQQHGTRETCSICLEAITERAVAVPCNHLTFDFICLVSWLQERSHCPLCNAAITEVQYDFRGPEDFKRYRISTPEPKKGNESTFERSRRRRGQDFISRRSQRWFPQSEQAGSSGDDPALERRRRVYRDRMFSLHVGANRISQYRDFTPQDFAASRELQSRTRMFLRRELRVFTFLDTASAPRGGNREFLLEYVVAVLKSNEPKGADGHAEDLLADYLGRENVRLLLHELEAWLRSSFTTLSDWDQQVQYAGEVGNGTEVKRGVV</sequence>
<evidence type="ECO:0000256" key="1">
    <source>
        <dbReference type="ARBA" id="ARBA00000900"/>
    </source>
</evidence>
<evidence type="ECO:0000256" key="7">
    <source>
        <dbReference type="SAM" id="MobiDB-lite"/>
    </source>
</evidence>
<feature type="domain" description="RING-type" evidence="8">
    <location>
        <begin position="92"/>
        <end position="132"/>
    </location>
</feature>
<dbReference type="EC" id="2.3.2.27" evidence="2"/>
<dbReference type="Gene3D" id="3.30.40.10">
    <property type="entry name" value="Zinc/RING finger domain, C3HC4 (zinc finger)"/>
    <property type="match status" value="1"/>
</dbReference>
<keyword evidence="10" id="KW-1185">Reference proteome</keyword>
<dbReference type="GO" id="GO:0006513">
    <property type="term" value="P:protein monoubiquitination"/>
    <property type="evidence" value="ECO:0007669"/>
    <property type="project" value="TreeGrafter"/>
</dbReference>
<reference evidence="9 10" key="1">
    <citation type="submission" date="2023-08" db="EMBL/GenBank/DDBJ databases">
        <title>Black Yeasts Isolated from many extreme environments.</title>
        <authorList>
            <person name="Coleine C."/>
            <person name="Stajich J.E."/>
            <person name="Selbmann L."/>
        </authorList>
    </citation>
    <scope>NUCLEOTIDE SEQUENCE [LARGE SCALE GENOMIC DNA]</scope>
    <source>
        <strain evidence="9 10">CCFEE 5935</strain>
    </source>
</reference>
<evidence type="ECO:0000313" key="10">
    <source>
        <dbReference type="Proteomes" id="UP001337655"/>
    </source>
</evidence>
<keyword evidence="5" id="KW-0804">Transcription</keyword>
<dbReference type="RefSeq" id="XP_064661720.1">
    <property type="nucleotide sequence ID" value="XM_064800381.1"/>
</dbReference>
<dbReference type="SUPFAM" id="SSF57850">
    <property type="entry name" value="RING/U-box"/>
    <property type="match status" value="1"/>
</dbReference>
<protein>
    <recommendedName>
        <fullName evidence="2">RING-type E3 ubiquitin transferase</fullName>
        <ecNumber evidence="2">2.3.2.27</ecNumber>
    </recommendedName>
</protein>
<evidence type="ECO:0000256" key="4">
    <source>
        <dbReference type="ARBA" id="ARBA00023015"/>
    </source>
</evidence>